<dbReference type="SMART" id="SM00408">
    <property type="entry name" value="IGc2"/>
    <property type="match status" value="2"/>
</dbReference>
<evidence type="ECO:0000313" key="4">
    <source>
        <dbReference type="Proteomes" id="UP001434883"/>
    </source>
</evidence>
<protein>
    <recommendedName>
        <fullName evidence="2">Ig-like domain-containing protein</fullName>
    </recommendedName>
</protein>
<dbReference type="InterPro" id="IPR036179">
    <property type="entry name" value="Ig-like_dom_sf"/>
</dbReference>
<feature type="compositionally biased region" description="Basic and acidic residues" evidence="1">
    <location>
        <begin position="1"/>
        <end position="13"/>
    </location>
</feature>
<organism evidence="3 4">
    <name type="scientific">Xenoophorus captivus</name>
    <dbReference type="NCBI Taxonomy" id="1517983"/>
    <lineage>
        <taxon>Eukaryota</taxon>
        <taxon>Metazoa</taxon>
        <taxon>Chordata</taxon>
        <taxon>Craniata</taxon>
        <taxon>Vertebrata</taxon>
        <taxon>Euteleostomi</taxon>
        <taxon>Actinopterygii</taxon>
        <taxon>Neopterygii</taxon>
        <taxon>Teleostei</taxon>
        <taxon>Neoteleostei</taxon>
        <taxon>Acanthomorphata</taxon>
        <taxon>Ovalentaria</taxon>
        <taxon>Atherinomorphae</taxon>
        <taxon>Cyprinodontiformes</taxon>
        <taxon>Goodeidae</taxon>
        <taxon>Xenoophorus</taxon>
    </lineage>
</organism>
<accession>A0ABV0SCA4</accession>
<feature type="region of interest" description="Disordered" evidence="1">
    <location>
        <begin position="276"/>
        <end position="295"/>
    </location>
</feature>
<dbReference type="SUPFAM" id="SSF48726">
    <property type="entry name" value="Immunoglobulin"/>
    <property type="match status" value="3"/>
</dbReference>
<sequence length="295" mass="32752">MSEIEFRLERTPVEESDDEVQHDDIPTGKCIAPVLDKKLKNYKAMEGVPVYWFKDGKQILKKNIHYQKIREGDGTCSLYIESTTGDDDGNYTVMAANPQVSGLPNPELMWLVNGRPIYPDLNHKMLVRENGIHSLVIDPLTQNDAGTYTCIASNKAGQSSFSLELKVVEKEMKHPPQFVEKLQNMGIPEGAPVRLECRVAGMPPPVIFWKKDNETISKTKSRVRLAGCLPLAAASSAQWHQSIPPPMRKAPRTSSRYAALTDQGLDIKSAFSTSDTSPILFASSPPEANLESEEL</sequence>
<comment type="caution">
    <text evidence="3">The sequence shown here is derived from an EMBL/GenBank/DDBJ whole genome shotgun (WGS) entry which is preliminary data.</text>
</comment>
<dbReference type="Proteomes" id="UP001434883">
    <property type="component" value="Unassembled WGS sequence"/>
</dbReference>
<dbReference type="InterPro" id="IPR007110">
    <property type="entry name" value="Ig-like_dom"/>
</dbReference>
<dbReference type="Gene3D" id="2.60.40.10">
    <property type="entry name" value="Immunoglobulins"/>
    <property type="match status" value="3"/>
</dbReference>
<dbReference type="PANTHER" id="PTHR47633:SF4">
    <property type="entry name" value="MYOPALLADIN ISOFORM X1"/>
    <property type="match status" value="1"/>
</dbReference>
<dbReference type="Pfam" id="PF07679">
    <property type="entry name" value="I-set"/>
    <property type="match status" value="3"/>
</dbReference>
<dbReference type="PANTHER" id="PTHR47633">
    <property type="entry name" value="IMMUNOGLOBULIN"/>
    <property type="match status" value="1"/>
</dbReference>
<feature type="region of interest" description="Disordered" evidence="1">
    <location>
        <begin position="1"/>
        <end position="25"/>
    </location>
</feature>
<reference evidence="3 4" key="1">
    <citation type="submission" date="2021-06" db="EMBL/GenBank/DDBJ databases">
        <authorList>
            <person name="Palmer J.M."/>
        </authorList>
    </citation>
    <scope>NUCLEOTIDE SEQUENCE [LARGE SCALE GENOMIC DNA]</scope>
    <source>
        <strain evidence="3 4">XC_2019</strain>
        <tissue evidence="3">Muscle</tissue>
    </source>
</reference>
<gene>
    <name evidence="3" type="ORF">XENOCAPTIV_022771</name>
</gene>
<feature type="domain" description="Ig-like" evidence="2">
    <location>
        <begin position="100"/>
        <end position="168"/>
    </location>
</feature>
<name>A0ABV0SCA4_9TELE</name>
<dbReference type="InterPro" id="IPR013098">
    <property type="entry name" value="Ig_I-set"/>
</dbReference>
<evidence type="ECO:0000259" key="2">
    <source>
        <dbReference type="PROSITE" id="PS50835"/>
    </source>
</evidence>
<evidence type="ECO:0000256" key="1">
    <source>
        <dbReference type="SAM" id="MobiDB-lite"/>
    </source>
</evidence>
<dbReference type="InterPro" id="IPR003598">
    <property type="entry name" value="Ig_sub2"/>
</dbReference>
<dbReference type="InterPro" id="IPR013783">
    <property type="entry name" value="Ig-like_fold"/>
</dbReference>
<evidence type="ECO:0000313" key="3">
    <source>
        <dbReference type="EMBL" id="MEQ2217790.1"/>
    </source>
</evidence>
<proteinExistence type="predicted"/>
<feature type="domain" description="Ig-like" evidence="2">
    <location>
        <begin position="176"/>
        <end position="213"/>
    </location>
</feature>
<keyword evidence="4" id="KW-1185">Reference proteome</keyword>
<dbReference type="PROSITE" id="PS50835">
    <property type="entry name" value="IG_LIKE"/>
    <property type="match status" value="2"/>
</dbReference>
<dbReference type="EMBL" id="JAHRIN010076131">
    <property type="protein sequence ID" value="MEQ2217790.1"/>
    <property type="molecule type" value="Genomic_DNA"/>
</dbReference>